<protein>
    <recommendedName>
        <fullName evidence="7">Protein kinase domain-containing protein</fullName>
    </recommendedName>
</protein>
<dbReference type="InterPro" id="IPR008615">
    <property type="entry name" value="FNIP"/>
</dbReference>
<dbReference type="PANTHER" id="PTHR24345">
    <property type="entry name" value="SERINE/THREONINE-PROTEIN KINASE PLK"/>
    <property type="match status" value="1"/>
</dbReference>
<keyword evidence="4" id="KW-0418">Kinase</keyword>
<dbReference type="SMART" id="SM00220">
    <property type="entry name" value="S_TKc"/>
    <property type="match status" value="1"/>
</dbReference>
<dbReference type="GO" id="GO:0004674">
    <property type="term" value="F:protein serine/threonine kinase activity"/>
    <property type="evidence" value="ECO:0007669"/>
    <property type="project" value="UniProtKB-KW"/>
</dbReference>
<organism evidence="8 9">
    <name type="scientific">Dictyostelium firmibasis</name>
    <dbReference type="NCBI Taxonomy" id="79012"/>
    <lineage>
        <taxon>Eukaryota</taxon>
        <taxon>Amoebozoa</taxon>
        <taxon>Evosea</taxon>
        <taxon>Eumycetozoa</taxon>
        <taxon>Dictyostelia</taxon>
        <taxon>Dictyosteliales</taxon>
        <taxon>Dictyosteliaceae</taxon>
        <taxon>Dictyostelium</taxon>
    </lineage>
</organism>
<keyword evidence="5" id="KW-0067">ATP-binding</keyword>
<dbReference type="AlphaFoldDB" id="A0AAN7YM74"/>
<sequence length="524" mass="60508">MNTYKYNENDWVIEKKFKENVLKVFNKNDIVLNGHTFKNCILKIIKNEGKKINKECEVLEKLKDVENVSKCYGWCKDQNYTYIFLEYINGFTLEEYFLKNHPLQEKEIFIIVEQLIKILALIHDKGVIHRDLKLDNIIFDIDSNQWKFIDFNLSFSFEPSEQTSKCNTICGTVCYIPPEMRFRKDFGCRKSDIWCLGCLIIKMLGGELEEPDLNGADETESEVFIPEIPSCAPSFLKNFIQKCFFEEPVLRFDSQTLLNHPFISKFNRKGNILFLIEQGHKRWMDATQKKKNIDYVGKSFIFEDNENNISFGIGSVPEGTVELIFKKSFNQPIPNGSIPESVAIIDFGFNGNSDFNQELSEDNLPQELKSLTLGNAFTLSLPFLGSLNFLSLGRNRIALKNLPYQLETLKYYGEVQSDLKESSIPHVKNLMLPFNNGSIIKDTLPPTLKFLAWGKFKDLEAVESLKFLPPLVNDLTFSCPPEVFNLIQRKHIPDSVSILIIDRNIIELKNTDTQETFLKDNIII</sequence>
<dbReference type="PROSITE" id="PS00108">
    <property type="entry name" value="PROTEIN_KINASE_ST"/>
    <property type="match status" value="1"/>
</dbReference>
<dbReference type="PROSITE" id="PS50011">
    <property type="entry name" value="PROTEIN_KINASE_DOM"/>
    <property type="match status" value="1"/>
</dbReference>
<evidence type="ECO:0000313" key="9">
    <source>
        <dbReference type="Proteomes" id="UP001344447"/>
    </source>
</evidence>
<evidence type="ECO:0000256" key="5">
    <source>
        <dbReference type="ARBA" id="ARBA00022840"/>
    </source>
</evidence>
<gene>
    <name evidence="8" type="ORF">RB653_007643</name>
</gene>
<dbReference type="InterPro" id="IPR008271">
    <property type="entry name" value="Ser/Thr_kinase_AS"/>
</dbReference>
<dbReference type="Pfam" id="PF00069">
    <property type="entry name" value="Pkinase"/>
    <property type="match status" value="1"/>
</dbReference>
<name>A0AAN7YM74_9MYCE</name>
<keyword evidence="3" id="KW-0547">Nucleotide-binding</keyword>
<dbReference type="SUPFAM" id="SSF56112">
    <property type="entry name" value="Protein kinase-like (PK-like)"/>
    <property type="match status" value="1"/>
</dbReference>
<dbReference type="Gene3D" id="1.10.510.10">
    <property type="entry name" value="Transferase(Phosphotransferase) domain 1"/>
    <property type="match status" value="1"/>
</dbReference>
<dbReference type="EMBL" id="JAVFKY010000005">
    <property type="protein sequence ID" value="KAK5576499.1"/>
    <property type="molecule type" value="Genomic_DNA"/>
</dbReference>
<dbReference type="Proteomes" id="UP001344447">
    <property type="component" value="Unassembled WGS sequence"/>
</dbReference>
<dbReference type="GO" id="GO:0005634">
    <property type="term" value="C:nucleus"/>
    <property type="evidence" value="ECO:0007669"/>
    <property type="project" value="TreeGrafter"/>
</dbReference>
<evidence type="ECO:0000256" key="3">
    <source>
        <dbReference type="ARBA" id="ARBA00022741"/>
    </source>
</evidence>
<dbReference type="GO" id="GO:0005524">
    <property type="term" value="F:ATP binding"/>
    <property type="evidence" value="ECO:0007669"/>
    <property type="project" value="UniProtKB-KW"/>
</dbReference>
<accession>A0AAN7YM74</accession>
<evidence type="ECO:0000313" key="8">
    <source>
        <dbReference type="EMBL" id="KAK5576499.1"/>
    </source>
</evidence>
<dbReference type="InterPro" id="IPR011009">
    <property type="entry name" value="Kinase-like_dom_sf"/>
</dbReference>
<dbReference type="Pfam" id="PF05725">
    <property type="entry name" value="FNIP"/>
    <property type="match status" value="1"/>
</dbReference>
<keyword evidence="9" id="KW-1185">Reference proteome</keyword>
<evidence type="ECO:0000256" key="1">
    <source>
        <dbReference type="ARBA" id="ARBA00022527"/>
    </source>
</evidence>
<evidence type="ECO:0000256" key="2">
    <source>
        <dbReference type="ARBA" id="ARBA00022679"/>
    </source>
</evidence>
<feature type="domain" description="Protein kinase" evidence="7">
    <location>
        <begin position="1"/>
        <end position="263"/>
    </location>
</feature>
<dbReference type="SUPFAM" id="SSF52058">
    <property type="entry name" value="L domain-like"/>
    <property type="match status" value="1"/>
</dbReference>
<keyword evidence="1" id="KW-0723">Serine/threonine-protein kinase</keyword>
<comment type="caution">
    <text evidence="8">The sequence shown here is derived from an EMBL/GenBank/DDBJ whole genome shotgun (WGS) entry which is preliminary data.</text>
</comment>
<comment type="similarity">
    <text evidence="6">Belongs to the protein kinase superfamily. STE Ser/Thr protein kinase family.</text>
</comment>
<evidence type="ECO:0000256" key="6">
    <source>
        <dbReference type="ARBA" id="ARBA00025754"/>
    </source>
</evidence>
<dbReference type="InterPro" id="IPR000719">
    <property type="entry name" value="Prot_kinase_dom"/>
</dbReference>
<dbReference type="PANTHER" id="PTHR24345:SF91">
    <property type="entry name" value="SERINE_THREONINE-PROTEIN KINASE PLK4"/>
    <property type="match status" value="1"/>
</dbReference>
<keyword evidence="2" id="KW-0808">Transferase</keyword>
<reference evidence="8 9" key="1">
    <citation type="submission" date="2023-11" db="EMBL/GenBank/DDBJ databases">
        <title>Dfirmibasis_genome.</title>
        <authorList>
            <person name="Edelbroek B."/>
            <person name="Kjellin J."/>
            <person name="Jerlstrom-Hultqvist J."/>
            <person name="Soderbom F."/>
        </authorList>
    </citation>
    <scope>NUCLEOTIDE SEQUENCE [LARGE SCALE GENOMIC DNA]</scope>
    <source>
        <strain evidence="8 9">TNS-C-14</strain>
    </source>
</reference>
<evidence type="ECO:0000259" key="7">
    <source>
        <dbReference type="PROSITE" id="PS50011"/>
    </source>
</evidence>
<proteinExistence type="inferred from homology"/>
<evidence type="ECO:0000256" key="4">
    <source>
        <dbReference type="ARBA" id="ARBA00022777"/>
    </source>
</evidence>